<sequence length="254" mass="28248">MKLLEAFGITKNKREVISLVGGGGKTTTIFRLAQQMKDEGFKVLVTTTTAIYFPSEDAFDRFFLAPEGMPQPLKDIGKGEITLIGKEINKEGKLLGISFNILEEIIAAEIFDVILIEADGSKGRPIKAPASHEPMLHPLTTINIGVIGLDALYTRINQTSVHRVEEFCFITGGRPEDEITPVMVKNLVLHKNGLFKDTPNNCKRVLLFNKLSHTNEVLGKGMVKLLEDSHNSLDTIIVAAMEDMNPIKLWRSYR</sequence>
<proteinExistence type="predicted"/>
<dbReference type="InterPro" id="IPR027417">
    <property type="entry name" value="P-loop_NTPase"/>
</dbReference>
<comment type="caution">
    <text evidence="1">The sequence shown here is derived from an EMBL/GenBank/DDBJ whole genome shotgun (WGS) entry which is preliminary data.</text>
</comment>
<dbReference type="OrthoDB" id="368187at2"/>
<evidence type="ECO:0000313" key="2">
    <source>
        <dbReference type="Proteomes" id="UP000465601"/>
    </source>
</evidence>
<dbReference type="RefSeq" id="WP_151864323.1">
    <property type="nucleotide sequence ID" value="NZ_WBZB01000002.1"/>
</dbReference>
<dbReference type="NCBIfam" id="TIGR03172">
    <property type="entry name" value="selenium cofactor biosynthesis protein YqeC"/>
    <property type="match status" value="1"/>
</dbReference>
<name>A0A833HRN9_9FIRM</name>
<organism evidence="1 2">
    <name type="scientific">Alkaliphilus serpentinus</name>
    <dbReference type="NCBI Taxonomy" id="1482731"/>
    <lineage>
        <taxon>Bacteria</taxon>
        <taxon>Bacillati</taxon>
        <taxon>Bacillota</taxon>
        <taxon>Clostridia</taxon>
        <taxon>Peptostreptococcales</taxon>
        <taxon>Natronincolaceae</taxon>
        <taxon>Alkaliphilus</taxon>
    </lineage>
</organism>
<reference evidence="1 2" key="1">
    <citation type="submission" date="2019-10" db="EMBL/GenBank/DDBJ databases">
        <title>Alkaliphilus serpentinus sp. nov. and Alkaliphilus pronyensis sp. nov., two novel anaerobic alkaliphilic species isolated from the serpentinized-hosted hydrothermal field of the Prony Bay (New Caledonia).</title>
        <authorList>
            <person name="Postec A."/>
        </authorList>
    </citation>
    <scope>NUCLEOTIDE SEQUENCE [LARGE SCALE GENOMIC DNA]</scope>
    <source>
        <strain evidence="1 2">LacT</strain>
    </source>
</reference>
<keyword evidence="2" id="KW-1185">Reference proteome</keyword>
<dbReference type="EMBL" id="WBZB01000002">
    <property type="protein sequence ID" value="KAB3533506.1"/>
    <property type="molecule type" value="Genomic_DNA"/>
</dbReference>
<dbReference type="AlphaFoldDB" id="A0A833HRN9"/>
<gene>
    <name evidence="1" type="primary">yqeC</name>
    <name evidence="1" type="ORF">F8153_00175</name>
</gene>
<dbReference type="InterPro" id="IPR017587">
    <property type="entry name" value="YqeC"/>
</dbReference>
<accession>A0A833HRN9</accession>
<dbReference type="Proteomes" id="UP000465601">
    <property type="component" value="Unassembled WGS sequence"/>
</dbReference>
<dbReference type="Pfam" id="PF19842">
    <property type="entry name" value="YqeC"/>
    <property type="match status" value="1"/>
</dbReference>
<evidence type="ECO:0000313" key="1">
    <source>
        <dbReference type="EMBL" id="KAB3533506.1"/>
    </source>
</evidence>
<dbReference type="SUPFAM" id="SSF52540">
    <property type="entry name" value="P-loop containing nucleoside triphosphate hydrolases"/>
    <property type="match status" value="1"/>
</dbReference>
<protein>
    <submittedName>
        <fullName evidence="1">Putative selenium-dependent hydroxylase accessory protein YqeC</fullName>
    </submittedName>
</protein>